<organism evidence="3 4">
    <name type="scientific">Emiliania huxleyi (strain CCMP1516)</name>
    <dbReference type="NCBI Taxonomy" id="280463"/>
    <lineage>
        <taxon>Eukaryota</taxon>
        <taxon>Haptista</taxon>
        <taxon>Haptophyta</taxon>
        <taxon>Prymnesiophyceae</taxon>
        <taxon>Isochrysidales</taxon>
        <taxon>Noelaerhabdaceae</taxon>
        <taxon>Emiliania</taxon>
    </lineage>
</organism>
<dbReference type="HOGENOM" id="CLU_800320_0_0_1"/>
<feature type="domain" description="PUB" evidence="2">
    <location>
        <begin position="204"/>
        <end position="266"/>
    </location>
</feature>
<dbReference type="Gene3D" id="1.20.58.2190">
    <property type="match status" value="1"/>
</dbReference>
<keyword evidence="4" id="KW-1185">Reference proteome</keyword>
<dbReference type="PANTHER" id="PTHR47796">
    <property type="entry name" value="ZINC METALLOPROTEINASE-LIKE PROTEIN"/>
    <property type="match status" value="1"/>
</dbReference>
<evidence type="ECO:0000256" key="1">
    <source>
        <dbReference type="SAM" id="MobiDB-lite"/>
    </source>
</evidence>
<name>A0A0D3I507_EMIH1</name>
<protein>
    <recommendedName>
        <fullName evidence="2">PUB domain-containing protein</fullName>
    </recommendedName>
</protein>
<evidence type="ECO:0000313" key="3">
    <source>
        <dbReference type="EnsemblProtists" id="EOD06342"/>
    </source>
</evidence>
<proteinExistence type="predicted"/>
<dbReference type="Pfam" id="PF09409">
    <property type="entry name" value="PUB"/>
    <property type="match status" value="1"/>
</dbReference>
<dbReference type="EnsemblProtists" id="EOD06342">
    <property type="protein sequence ID" value="EOD06342"/>
    <property type="gene ID" value="EMIHUDRAFT_438710"/>
</dbReference>
<dbReference type="SUPFAM" id="SSF143503">
    <property type="entry name" value="PUG domain-like"/>
    <property type="match status" value="1"/>
</dbReference>
<dbReference type="AlphaFoldDB" id="A0A0D3I507"/>
<evidence type="ECO:0000313" key="4">
    <source>
        <dbReference type="Proteomes" id="UP000013827"/>
    </source>
</evidence>
<dbReference type="KEGG" id="ehx:EMIHUDRAFT_438710"/>
<dbReference type="InterPro" id="IPR036339">
    <property type="entry name" value="PUB-like_dom_sf"/>
</dbReference>
<dbReference type="OMA" id="AHFHADL"/>
<feature type="region of interest" description="Disordered" evidence="1">
    <location>
        <begin position="91"/>
        <end position="139"/>
    </location>
</feature>
<evidence type="ECO:0000259" key="2">
    <source>
        <dbReference type="Pfam" id="PF09409"/>
    </source>
</evidence>
<reference evidence="3" key="2">
    <citation type="submission" date="2024-10" db="UniProtKB">
        <authorList>
            <consortium name="EnsemblProtists"/>
        </authorList>
    </citation>
    <scope>IDENTIFICATION</scope>
</reference>
<sequence>MAEFKTLVARLDEAEQFLERASAPAPAASPYAPLDALDAAVSALEELTPRVGVFEKRALEKDPDKKVYGPKMAERVLAVAGRLADAAEAADELSDSLAPLRRQRSGERRAEQQREEEEAQAAAQAAARAQAAADDARSRAAADAAAEAAAAEAEERRRVAERLERIAAGEAGADPRRGAAAAPRLGLSLTDALAALAAACEPAELASAVQALHLLCSNALAYPEDARFRGVRLLNETFQQAVARHAGGVEVLLALGFIEREEAEEDGERLPQIVYRLEEPPLEEPERWAEWYAGVRSQRDELTAYLAAAAIPPLPPATRSLGWDEAKPAPLASHQVAVLHGQAGGGR</sequence>
<dbReference type="Proteomes" id="UP000013827">
    <property type="component" value="Unassembled WGS sequence"/>
</dbReference>
<feature type="compositionally biased region" description="Basic and acidic residues" evidence="1">
    <location>
        <begin position="104"/>
        <end position="113"/>
    </location>
</feature>
<dbReference type="GeneID" id="17252535"/>
<dbReference type="RefSeq" id="XP_005758771.1">
    <property type="nucleotide sequence ID" value="XM_005758714.1"/>
</dbReference>
<dbReference type="InterPro" id="IPR018997">
    <property type="entry name" value="PUB_domain"/>
</dbReference>
<reference evidence="4" key="1">
    <citation type="journal article" date="2013" name="Nature">
        <title>Pan genome of the phytoplankton Emiliania underpins its global distribution.</title>
        <authorList>
            <person name="Read B.A."/>
            <person name="Kegel J."/>
            <person name="Klute M.J."/>
            <person name="Kuo A."/>
            <person name="Lefebvre S.C."/>
            <person name="Maumus F."/>
            <person name="Mayer C."/>
            <person name="Miller J."/>
            <person name="Monier A."/>
            <person name="Salamov A."/>
            <person name="Young J."/>
            <person name="Aguilar M."/>
            <person name="Claverie J.M."/>
            <person name="Frickenhaus S."/>
            <person name="Gonzalez K."/>
            <person name="Herman E.K."/>
            <person name="Lin Y.C."/>
            <person name="Napier J."/>
            <person name="Ogata H."/>
            <person name="Sarno A.F."/>
            <person name="Shmutz J."/>
            <person name="Schroeder D."/>
            <person name="de Vargas C."/>
            <person name="Verret F."/>
            <person name="von Dassow P."/>
            <person name="Valentin K."/>
            <person name="Van de Peer Y."/>
            <person name="Wheeler G."/>
            <person name="Dacks J.B."/>
            <person name="Delwiche C.F."/>
            <person name="Dyhrman S.T."/>
            <person name="Glockner G."/>
            <person name="John U."/>
            <person name="Richards T."/>
            <person name="Worden A.Z."/>
            <person name="Zhang X."/>
            <person name="Grigoriev I.V."/>
            <person name="Allen A.E."/>
            <person name="Bidle K."/>
            <person name="Borodovsky M."/>
            <person name="Bowler C."/>
            <person name="Brownlee C."/>
            <person name="Cock J.M."/>
            <person name="Elias M."/>
            <person name="Gladyshev V.N."/>
            <person name="Groth M."/>
            <person name="Guda C."/>
            <person name="Hadaegh A."/>
            <person name="Iglesias-Rodriguez M.D."/>
            <person name="Jenkins J."/>
            <person name="Jones B.M."/>
            <person name="Lawson T."/>
            <person name="Leese F."/>
            <person name="Lindquist E."/>
            <person name="Lobanov A."/>
            <person name="Lomsadze A."/>
            <person name="Malik S.B."/>
            <person name="Marsh M.E."/>
            <person name="Mackinder L."/>
            <person name="Mock T."/>
            <person name="Mueller-Roeber B."/>
            <person name="Pagarete A."/>
            <person name="Parker M."/>
            <person name="Probert I."/>
            <person name="Quesneville H."/>
            <person name="Raines C."/>
            <person name="Rensing S.A."/>
            <person name="Riano-Pachon D.M."/>
            <person name="Richier S."/>
            <person name="Rokitta S."/>
            <person name="Shiraiwa Y."/>
            <person name="Soanes D.M."/>
            <person name="van der Giezen M."/>
            <person name="Wahlund T.M."/>
            <person name="Williams B."/>
            <person name="Wilson W."/>
            <person name="Wolfe G."/>
            <person name="Wurch L.L."/>
        </authorList>
    </citation>
    <scope>NUCLEOTIDE SEQUENCE</scope>
</reference>
<accession>A0A0D3I507</accession>
<feature type="compositionally biased region" description="Low complexity" evidence="1">
    <location>
        <begin position="120"/>
        <end position="133"/>
    </location>
</feature>
<dbReference type="PANTHER" id="PTHR47796:SF1">
    <property type="entry name" value="OS08G0500800 PROTEIN"/>
    <property type="match status" value="1"/>
</dbReference>
<dbReference type="STRING" id="2903.R1BAN0"/>
<dbReference type="PaxDb" id="2903-EOD06342"/>